<feature type="transmembrane region" description="Helical" evidence="6">
    <location>
        <begin position="155"/>
        <end position="174"/>
    </location>
</feature>
<dbReference type="InterPro" id="IPR050638">
    <property type="entry name" value="AA-Vitamin_Transporters"/>
</dbReference>
<feature type="transmembrane region" description="Helical" evidence="6">
    <location>
        <begin position="37"/>
        <end position="57"/>
    </location>
</feature>
<proteinExistence type="inferred from homology"/>
<gene>
    <name evidence="8" type="ORF">ACFSX9_14285</name>
</gene>
<evidence type="ECO:0000259" key="7">
    <source>
        <dbReference type="Pfam" id="PF00892"/>
    </source>
</evidence>
<dbReference type="Proteomes" id="UP001597549">
    <property type="component" value="Unassembled WGS sequence"/>
</dbReference>
<evidence type="ECO:0000256" key="4">
    <source>
        <dbReference type="ARBA" id="ARBA00022989"/>
    </source>
</evidence>
<evidence type="ECO:0000313" key="9">
    <source>
        <dbReference type="Proteomes" id="UP001597549"/>
    </source>
</evidence>
<keyword evidence="4 6" id="KW-1133">Transmembrane helix</keyword>
<comment type="subcellular location">
    <subcellularLocation>
        <location evidence="1">Membrane</location>
        <topology evidence="1">Multi-pass membrane protein</topology>
    </subcellularLocation>
</comment>
<dbReference type="PANTHER" id="PTHR32322">
    <property type="entry name" value="INNER MEMBRANE TRANSPORTER"/>
    <property type="match status" value="1"/>
</dbReference>
<comment type="caution">
    <text evidence="8">The sequence shown here is derived from an EMBL/GenBank/DDBJ whole genome shotgun (WGS) entry which is preliminary data.</text>
</comment>
<feature type="domain" description="EamA" evidence="7">
    <location>
        <begin position="155"/>
        <end position="292"/>
    </location>
</feature>
<dbReference type="RefSeq" id="WP_379808864.1">
    <property type="nucleotide sequence ID" value="NZ_JBHUOL010000022.1"/>
</dbReference>
<evidence type="ECO:0000313" key="8">
    <source>
        <dbReference type="EMBL" id="MFD2909902.1"/>
    </source>
</evidence>
<evidence type="ECO:0000256" key="3">
    <source>
        <dbReference type="ARBA" id="ARBA00022692"/>
    </source>
</evidence>
<feature type="transmembrane region" description="Helical" evidence="6">
    <location>
        <begin position="9"/>
        <end position="31"/>
    </location>
</feature>
<keyword evidence="3 6" id="KW-0812">Transmembrane</keyword>
<feature type="transmembrane region" description="Helical" evidence="6">
    <location>
        <begin position="252"/>
        <end position="269"/>
    </location>
</feature>
<dbReference type="SUPFAM" id="SSF103481">
    <property type="entry name" value="Multidrug resistance efflux transporter EmrE"/>
    <property type="match status" value="2"/>
</dbReference>
<feature type="domain" description="EamA" evidence="7">
    <location>
        <begin position="10"/>
        <end position="141"/>
    </location>
</feature>
<name>A0ABW5ZDR1_9FLAO</name>
<keyword evidence="9" id="KW-1185">Reference proteome</keyword>
<dbReference type="InterPro" id="IPR037185">
    <property type="entry name" value="EmrE-like"/>
</dbReference>
<feature type="transmembrane region" description="Helical" evidence="6">
    <location>
        <begin position="69"/>
        <end position="86"/>
    </location>
</feature>
<evidence type="ECO:0000256" key="5">
    <source>
        <dbReference type="ARBA" id="ARBA00023136"/>
    </source>
</evidence>
<feature type="transmembrane region" description="Helical" evidence="6">
    <location>
        <begin position="98"/>
        <end position="119"/>
    </location>
</feature>
<dbReference type="Pfam" id="PF00892">
    <property type="entry name" value="EamA"/>
    <property type="match status" value="2"/>
</dbReference>
<feature type="transmembrane region" description="Helical" evidence="6">
    <location>
        <begin position="275"/>
        <end position="293"/>
    </location>
</feature>
<feature type="transmembrane region" description="Helical" evidence="6">
    <location>
        <begin position="126"/>
        <end position="143"/>
    </location>
</feature>
<reference evidence="9" key="1">
    <citation type="journal article" date="2019" name="Int. J. Syst. Evol. Microbiol.">
        <title>The Global Catalogue of Microorganisms (GCM) 10K type strain sequencing project: providing services to taxonomists for standard genome sequencing and annotation.</title>
        <authorList>
            <consortium name="The Broad Institute Genomics Platform"/>
            <consortium name="The Broad Institute Genome Sequencing Center for Infectious Disease"/>
            <person name="Wu L."/>
            <person name="Ma J."/>
        </authorList>
    </citation>
    <scope>NUCLEOTIDE SEQUENCE [LARGE SCALE GENOMIC DNA]</scope>
    <source>
        <strain evidence="9">KCTC 52644</strain>
    </source>
</reference>
<evidence type="ECO:0000256" key="1">
    <source>
        <dbReference type="ARBA" id="ARBA00004141"/>
    </source>
</evidence>
<dbReference type="InterPro" id="IPR000620">
    <property type="entry name" value="EamA_dom"/>
</dbReference>
<feature type="transmembrane region" description="Helical" evidence="6">
    <location>
        <begin position="186"/>
        <end position="207"/>
    </location>
</feature>
<feature type="transmembrane region" description="Helical" evidence="6">
    <location>
        <begin position="219"/>
        <end position="240"/>
    </location>
</feature>
<keyword evidence="5 6" id="KW-0472">Membrane</keyword>
<dbReference type="PANTHER" id="PTHR32322:SF2">
    <property type="entry name" value="EAMA DOMAIN-CONTAINING PROTEIN"/>
    <property type="match status" value="1"/>
</dbReference>
<sequence length="296" mass="33043">MSSKLDLKLVLALIIVGIVWGTTYLGIRIAVETMQPWFVTSIRQGIAALIVFVILLFKKELAWIGWRNFRIQLLLAVLILVFANGFTTVAERSIPSGLTSIMSAISPVIIFIGSVLFGIQKATWKGFFGILFGFTGVVFIFRNGLSDILDPDYKIGILFLSVAILSWATGVLVSKKHSHESNNITLNLFYQFTFAAIIQLVLAFIIYPEAKISEWSMRSILATTYLAVFGSVVAFFCYYYALKRISAVRVSILSYVNTIIAIFLGWLVLDEVITSDFIVASALIMTGVFIINYKRK</sequence>
<organism evidence="8 9">
    <name type="scientific">Flavobacterium ardleyense</name>
    <dbReference type="NCBI Taxonomy" id="2038737"/>
    <lineage>
        <taxon>Bacteria</taxon>
        <taxon>Pseudomonadati</taxon>
        <taxon>Bacteroidota</taxon>
        <taxon>Flavobacteriia</taxon>
        <taxon>Flavobacteriales</taxon>
        <taxon>Flavobacteriaceae</taxon>
        <taxon>Flavobacterium</taxon>
    </lineage>
</organism>
<evidence type="ECO:0000256" key="2">
    <source>
        <dbReference type="ARBA" id="ARBA00007362"/>
    </source>
</evidence>
<comment type="similarity">
    <text evidence="2">Belongs to the EamA transporter family.</text>
</comment>
<dbReference type="EMBL" id="JBHUOL010000022">
    <property type="protein sequence ID" value="MFD2909902.1"/>
    <property type="molecule type" value="Genomic_DNA"/>
</dbReference>
<accession>A0ABW5ZDR1</accession>
<protein>
    <submittedName>
        <fullName evidence="8">DMT family transporter</fullName>
    </submittedName>
</protein>
<evidence type="ECO:0000256" key="6">
    <source>
        <dbReference type="SAM" id="Phobius"/>
    </source>
</evidence>